<dbReference type="PANTHER" id="PTHR21552:SF2">
    <property type="entry name" value="CREB3 REGULATORY FACTOR"/>
    <property type="match status" value="1"/>
</dbReference>
<name>A0A0R3SL77_HYMDI</name>
<protein>
    <submittedName>
        <fullName evidence="4">MADS-box domain-containing protein</fullName>
    </submittedName>
</protein>
<dbReference type="PANTHER" id="PTHR21552">
    <property type="entry name" value="ADULT RETINA PROTEIN"/>
    <property type="match status" value="1"/>
</dbReference>
<dbReference type="WBParaSite" id="HDID_0000569201-mRNA-1">
    <property type="protein sequence ID" value="HDID_0000569201-mRNA-1"/>
    <property type="gene ID" value="HDID_0000569201"/>
</dbReference>
<dbReference type="EMBL" id="UYSG01003213">
    <property type="protein sequence ID" value="VDL58008.1"/>
    <property type="molecule type" value="Genomic_DNA"/>
</dbReference>
<reference evidence="2 3" key="2">
    <citation type="submission" date="2018-11" db="EMBL/GenBank/DDBJ databases">
        <authorList>
            <consortium name="Pathogen Informatics"/>
        </authorList>
    </citation>
    <scope>NUCLEOTIDE SEQUENCE [LARGE SCALE GENOMIC DNA]</scope>
</reference>
<dbReference type="AlphaFoldDB" id="A0A0R3SL77"/>
<evidence type="ECO:0000313" key="3">
    <source>
        <dbReference type="Proteomes" id="UP000274504"/>
    </source>
</evidence>
<reference evidence="4" key="1">
    <citation type="submission" date="2017-02" db="UniProtKB">
        <authorList>
            <consortium name="WormBaseParasite"/>
        </authorList>
    </citation>
    <scope>IDENTIFICATION</scope>
</reference>
<dbReference type="GO" id="GO:0005634">
    <property type="term" value="C:nucleus"/>
    <property type="evidence" value="ECO:0007669"/>
    <property type="project" value="TreeGrafter"/>
</dbReference>
<gene>
    <name evidence="2" type="ORF">HDID_LOCUS5690</name>
</gene>
<dbReference type="GO" id="GO:0000977">
    <property type="term" value="F:RNA polymerase II transcription regulatory region sequence-specific DNA binding"/>
    <property type="evidence" value="ECO:0007669"/>
    <property type="project" value="TreeGrafter"/>
</dbReference>
<evidence type="ECO:0000313" key="4">
    <source>
        <dbReference type="WBParaSite" id="HDID_0000569201-mRNA-1"/>
    </source>
</evidence>
<evidence type="ECO:0000256" key="1">
    <source>
        <dbReference type="SAM" id="MobiDB-lite"/>
    </source>
</evidence>
<accession>A0A0R3SL77</accession>
<organism evidence="4">
    <name type="scientific">Hymenolepis diminuta</name>
    <name type="common">Rat tapeworm</name>
    <dbReference type="NCBI Taxonomy" id="6216"/>
    <lineage>
        <taxon>Eukaryota</taxon>
        <taxon>Metazoa</taxon>
        <taxon>Spiralia</taxon>
        <taxon>Lophotrochozoa</taxon>
        <taxon>Platyhelminthes</taxon>
        <taxon>Cestoda</taxon>
        <taxon>Eucestoda</taxon>
        <taxon>Cyclophyllidea</taxon>
        <taxon>Hymenolepididae</taxon>
        <taxon>Hymenolepis</taxon>
    </lineage>
</organism>
<dbReference type="GO" id="GO:0000981">
    <property type="term" value="F:DNA-binding transcription factor activity, RNA polymerase II-specific"/>
    <property type="evidence" value="ECO:0007669"/>
    <property type="project" value="TreeGrafter"/>
</dbReference>
<dbReference type="OrthoDB" id="8931646at2759"/>
<sequence>MSRNFTKRMSQITIIGKFKEEPYDISKENWLIVAYTLFHFRICRLKKKAFHESNKIKYTGLGLEYKELASLITSLKKMIAQRVSPSLARLLQQPQQDKASSNGSSGDAEKSSSLDAELSGTLYTRAKWLTSTTHVTCVAGRMDAFVEEVLNLAKTTHAKHPLIKRLSSGCNSTPAISSTPRELPTPQTIPKLSPVEAPMNHITPETTEQAFAYSAPGMYDYSQRPGFSSALDLSSMLRSGVEYHQSNYDGSRPSEWGEYHTSDAYNGLSMAEDPAYDTTAYLNAYHQQVGPVTYAQQFYDTTNPQAMNGYQALQQVSGKVAGHEVSNLPVSTDVPNADNGIGVPCPQRLSVIT</sequence>
<proteinExistence type="predicted"/>
<dbReference type="STRING" id="6216.A0A0R3SL77"/>
<dbReference type="GO" id="GO:0006986">
    <property type="term" value="P:response to unfolded protein"/>
    <property type="evidence" value="ECO:0007669"/>
    <property type="project" value="InterPro"/>
</dbReference>
<dbReference type="InterPro" id="IPR039165">
    <property type="entry name" value="CREBRF"/>
</dbReference>
<dbReference type="Proteomes" id="UP000274504">
    <property type="component" value="Unassembled WGS sequence"/>
</dbReference>
<evidence type="ECO:0000313" key="2">
    <source>
        <dbReference type="EMBL" id="VDL58008.1"/>
    </source>
</evidence>
<feature type="compositionally biased region" description="Polar residues" evidence="1">
    <location>
        <begin position="92"/>
        <end position="105"/>
    </location>
</feature>
<feature type="region of interest" description="Disordered" evidence="1">
    <location>
        <begin position="91"/>
        <end position="113"/>
    </location>
</feature>